<reference evidence="1 2" key="1">
    <citation type="submission" date="2016-11" db="EMBL/GenBank/DDBJ databases">
        <authorList>
            <person name="Jaros S."/>
            <person name="Januszkiewicz K."/>
            <person name="Wedrychowicz H."/>
        </authorList>
    </citation>
    <scope>NUCLEOTIDE SEQUENCE [LARGE SCALE GENOMIC DNA]</scope>
    <source>
        <strain evidence="1 2">DSM 21425</strain>
    </source>
</reference>
<gene>
    <name evidence="1" type="ORF">SAMN04488096_109134</name>
</gene>
<dbReference type="STRING" id="579105.SAMN04488096_109134"/>
<dbReference type="Proteomes" id="UP000184225">
    <property type="component" value="Unassembled WGS sequence"/>
</dbReference>
<accession>A0A1M6H5K1</accession>
<proteinExistence type="predicted"/>
<protein>
    <recommendedName>
        <fullName evidence="3">Zinc-finger domain-containing protein</fullName>
    </recommendedName>
</protein>
<keyword evidence="2" id="KW-1185">Reference proteome</keyword>
<evidence type="ECO:0000313" key="1">
    <source>
        <dbReference type="EMBL" id="SHJ17389.1"/>
    </source>
</evidence>
<organism evidence="1 2">
    <name type="scientific">Mesonia phycicola</name>
    <dbReference type="NCBI Taxonomy" id="579105"/>
    <lineage>
        <taxon>Bacteria</taxon>
        <taxon>Pseudomonadati</taxon>
        <taxon>Bacteroidota</taxon>
        <taxon>Flavobacteriia</taxon>
        <taxon>Flavobacteriales</taxon>
        <taxon>Flavobacteriaceae</taxon>
        <taxon>Mesonia</taxon>
    </lineage>
</organism>
<sequence length="86" mass="10302">MSFEKYNKPLSKCLEVNCLCDKAQYNEAEKWEEQEIAEHLEKCPKCREYSLRNTKLTELCKKAKLETLKEEEIIEFKKLLKENLKS</sequence>
<name>A0A1M6H5K1_9FLAO</name>
<dbReference type="EMBL" id="FQYY01000009">
    <property type="protein sequence ID" value="SHJ17389.1"/>
    <property type="molecule type" value="Genomic_DNA"/>
</dbReference>
<dbReference type="RefSeq" id="WP_073153195.1">
    <property type="nucleotide sequence ID" value="NZ_FQYY01000009.1"/>
</dbReference>
<evidence type="ECO:0000313" key="2">
    <source>
        <dbReference type="Proteomes" id="UP000184225"/>
    </source>
</evidence>
<evidence type="ECO:0008006" key="3">
    <source>
        <dbReference type="Google" id="ProtNLM"/>
    </source>
</evidence>
<dbReference type="AlphaFoldDB" id="A0A1M6H5K1"/>